<sequence length="185" mass="20604">MMIGKGIKYLRSLMRIIVLKIRYSNRIEFKIKNLKSLYIGKGVKIRISKGNVLSLGNNVYIEDYCSFECINGSIYVGENTFFNTNNKVVSLEKISIGSDCLFGPNIGIFDHDHRYDISDKPIISQGYNTKEINIGSNIWIGCNSTITRGVNICDKVIVAANSVVTKNIVSKGVYGGVPVKLIKEL</sequence>
<evidence type="ECO:0000313" key="2">
    <source>
        <dbReference type="Proteomes" id="UP000190973"/>
    </source>
</evidence>
<dbReference type="EC" id="2.3.1.79" evidence="1"/>
<dbReference type="CDD" id="cd04647">
    <property type="entry name" value="LbH_MAT_like"/>
    <property type="match status" value="1"/>
</dbReference>
<dbReference type="InterPro" id="IPR011004">
    <property type="entry name" value="Trimer_LpxA-like_sf"/>
</dbReference>
<accession>A0A1S8SBM7</accession>
<name>A0A1S8SBM7_CLOBE</name>
<evidence type="ECO:0000313" key="1">
    <source>
        <dbReference type="EMBL" id="OOM62615.1"/>
    </source>
</evidence>
<dbReference type="InterPro" id="IPR001451">
    <property type="entry name" value="Hexapep"/>
</dbReference>
<comment type="caution">
    <text evidence="1">The sequence shown here is derived from an EMBL/GenBank/DDBJ whole genome shotgun (WGS) entry which is preliminary data.</text>
</comment>
<reference evidence="1 2" key="1">
    <citation type="submission" date="2016-05" db="EMBL/GenBank/DDBJ databases">
        <title>Microbial solvent formation.</title>
        <authorList>
            <person name="Poehlein A."/>
            <person name="Montoya Solano J.D."/>
            <person name="Flitsch S."/>
            <person name="Krabben P."/>
            <person name="Duerre P."/>
            <person name="Daniel R."/>
        </authorList>
    </citation>
    <scope>NUCLEOTIDE SEQUENCE [LARGE SCALE GENOMIC DNA]</scope>
    <source>
        <strain evidence="1 2">DSM 53</strain>
    </source>
</reference>
<dbReference type="Pfam" id="PF14602">
    <property type="entry name" value="Hexapep_2"/>
    <property type="match status" value="1"/>
</dbReference>
<keyword evidence="1" id="KW-0012">Acyltransferase</keyword>
<gene>
    <name evidence="1" type="primary">maa</name>
    <name evidence="1" type="ORF">CLBCK_16580</name>
</gene>
<keyword evidence="1" id="KW-0808">Transferase</keyword>
<dbReference type="GO" id="GO:0008925">
    <property type="term" value="F:maltose O-acetyltransferase activity"/>
    <property type="evidence" value="ECO:0007669"/>
    <property type="project" value="UniProtKB-EC"/>
</dbReference>
<dbReference type="Proteomes" id="UP000190973">
    <property type="component" value="Unassembled WGS sequence"/>
</dbReference>
<dbReference type="InterPro" id="IPR051159">
    <property type="entry name" value="Hexapeptide_acetyltransf"/>
</dbReference>
<organism evidence="1 2">
    <name type="scientific">Clostridium beijerinckii</name>
    <name type="common">Clostridium MP</name>
    <dbReference type="NCBI Taxonomy" id="1520"/>
    <lineage>
        <taxon>Bacteria</taxon>
        <taxon>Bacillati</taxon>
        <taxon>Bacillota</taxon>
        <taxon>Clostridia</taxon>
        <taxon>Eubacteriales</taxon>
        <taxon>Clostridiaceae</taxon>
        <taxon>Clostridium</taxon>
    </lineage>
</organism>
<dbReference type="AlphaFoldDB" id="A0A1S8SBM7"/>
<proteinExistence type="predicted"/>
<dbReference type="PANTHER" id="PTHR23416">
    <property type="entry name" value="SIALIC ACID SYNTHASE-RELATED"/>
    <property type="match status" value="1"/>
</dbReference>
<dbReference type="EMBL" id="LZZI01000021">
    <property type="protein sequence ID" value="OOM62615.1"/>
    <property type="molecule type" value="Genomic_DNA"/>
</dbReference>
<dbReference type="RefSeq" id="WP_241407533.1">
    <property type="nucleotide sequence ID" value="NZ_JABTAE010000001.1"/>
</dbReference>
<dbReference type="Gene3D" id="2.160.10.10">
    <property type="entry name" value="Hexapeptide repeat proteins"/>
    <property type="match status" value="1"/>
</dbReference>
<dbReference type="SUPFAM" id="SSF51161">
    <property type="entry name" value="Trimeric LpxA-like enzymes"/>
    <property type="match status" value="1"/>
</dbReference>
<protein>
    <submittedName>
        <fullName evidence="1">Maltose O-acetyltransferase</fullName>
        <ecNumber evidence="1">2.3.1.79</ecNumber>
    </submittedName>
</protein>